<keyword evidence="3" id="KW-0813">Transport</keyword>
<evidence type="ECO:0000256" key="8">
    <source>
        <dbReference type="SAM" id="Phobius"/>
    </source>
</evidence>
<dbReference type="PANTHER" id="PTHR30047">
    <property type="entry name" value="HIGH-AFFINITY CHOLINE TRANSPORT PROTEIN-RELATED"/>
    <property type="match status" value="1"/>
</dbReference>
<feature type="transmembrane region" description="Helical" evidence="8">
    <location>
        <begin position="49"/>
        <end position="67"/>
    </location>
</feature>
<organism evidence="9 10">
    <name type="scientific">Parvularcula mediterranea</name>
    <dbReference type="NCBI Taxonomy" id="2732508"/>
    <lineage>
        <taxon>Bacteria</taxon>
        <taxon>Pseudomonadati</taxon>
        <taxon>Pseudomonadota</taxon>
        <taxon>Alphaproteobacteria</taxon>
        <taxon>Parvularculales</taxon>
        <taxon>Parvularculaceae</taxon>
        <taxon>Parvularcula</taxon>
    </lineage>
</organism>
<evidence type="ECO:0000256" key="2">
    <source>
        <dbReference type="ARBA" id="ARBA00005658"/>
    </source>
</evidence>
<dbReference type="Pfam" id="PF02028">
    <property type="entry name" value="BCCT"/>
    <property type="match status" value="1"/>
</dbReference>
<comment type="caution">
    <text evidence="9">The sequence shown here is derived from an EMBL/GenBank/DDBJ whole genome shotgun (WGS) entry which is preliminary data.</text>
</comment>
<dbReference type="EMBL" id="JABFCX010000003">
    <property type="protein sequence ID" value="NNU17591.1"/>
    <property type="molecule type" value="Genomic_DNA"/>
</dbReference>
<name>A0A7Y3RPZ6_9PROT</name>
<evidence type="ECO:0000256" key="7">
    <source>
        <dbReference type="ARBA" id="ARBA00023136"/>
    </source>
</evidence>
<feature type="transmembrane region" description="Helical" evidence="8">
    <location>
        <begin position="225"/>
        <end position="245"/>
    </location>
</feature>
<evidence type="ECO:0000313" key="10">
    <source>
        <dbReference type="Proteomes" id="UP000536835"/>
    </source>
</evidence>
<dbReference type="PANTHER" id="PTHR30047:SF7">
    <property type="entry name" value="HIGH-AFFINITY CHOLINE TRANSPORT PROTEIN"/>
    <property type="match status" value="1"/>
</dbReference>
<feature type="transmembrane region" description="Helical" evidence="8">
    <location>
        <begin position="310"/>
        <end position="330"/>
    </location>
</feature>
<evidence type="ECO:0000256" key="5">
    <source>
        <dbReference type="ARBA" id="ARBA00022692"/>
    </source>
</evidence>
<dbReference type="Proteomes" id="UP000536835">
    <property type="component" value="Unassembled WGS sequence"/>
</dbReference>
<dbReference type="GO" id="GO:0005886">
    <property type="term" value="C:plasma membrane"/>
    <property type="evidence" value="ECO:0007669"/>
    <property type="project" value="UniProtKB-SubCell"/>
</dbReference>
<protein>
    <submittedName>
        <fullName evidence="9">BCCT family transporter</fullName>
    </submittedName>
</protein>
<dbReference type="RefSeq" id="WP_173201166.1">
    <property type="nucleotide sequence ID" value="NZ_JABFCX010000003.1"/>
</dbReference>
<dbReference type="InterPro" id="IPR000060">
    <property type="entry name" value="BCCT_transptr"/>
</dbReference>
<feature type="transmembrane region" description="Helical" evidence="8">
    <location>
        <begin position="466"/>
        <end position="488"/>
    </location>
</feature>
<accession>A0A7Y3RPZ6</accession>
<feature type="transmembrane region" description="Helical" evidence="8">
    <location>
        <begin position="436"/>
        <end position="454"/>
    </location>
</feature>
<sequence length="495" mass="52395">MGGAFDFLKKGRVLVLIAALTAVAALLFPGPFTAGAQWAARVFLETLDGWTLFLASFCLVVCIILTVHPKGRVKIGGEEAEPEFRAITWVAMMFAAGMGAGLVFWGAAEPLIIFLDPPPGDGVLPGTEEARGRALALTQFHWSLHAWAIYAVAAVAIGLSQDVTKSILPSRPFKFLPRPARRAIDIVALVALLFGLVASLGQGVFQINAGLALLTGGAIPEGASAQAIFLFMLTVAYLGSAWLGLREGIAVLSNINMMLAGLLLVFIFVAGPTGEIFATSLETAGAYLSQFVELSTTLRDDGPGREWTRAWSLVYFLWWVAWTPFVGVFLARISRGRTVRSFVFAAVIVPSLMTLVWFSVVGGTALSLQAGGVDLGVTDFGTAPQAAYVLLENLPLTALMQLVTIILVVIFLITSADSGAYVMAMFSEEEPDPSRGGRMFWGLMLAVLTGAAVLSDKGQDATRALAVAGAVPLTFLLAAQGVAALLTLRKKGSGR</sequence>
<feature type="transmembrane region" description="Helical" evidence="8">
    <location>
        <begin position="257"/>
        <end position="278"/>
    </location>
</feature>
<evidence type="ECO:0000256" key="1">
    <source>
        <dbReference type="ARBA" id="ARBA00004651"/>
    </source>
</evidence>
<evidence type="ECO:0000256" key="4">
    <source>
        <dbReference type="ARBA" id="ARBA00022475"/>
    </source>
</evidence>
<keyword evidence="10" id="KW-1185">Reference proteome</keyword>
<feature type="transmembrane region" description="Helical" evidence="8">
    <location>
        <begin position="183"/>
        <end position="205"/>
    </location>
</feature>
<evidence type="ECO:0000313" key="9">
    <source>
        <dbReference type="EMBL" id="NNU17591.1"/>
    </source>
</evidence>
<feature type="transmembrane region" description="Helical" evidence="8">
    <location>
        <begin position="144"/>
        <end position="163"/>
    </location>
</feature>
<feature type="transmembrane region" description="Helical" evidence="8">
    <location>
        <begin position="398"/>
        <end position="424"/>
    </location>
</feature>
<evidence type="ECO:0000256" key="3">
    <source>
        <dbReference type="ARBA" id="ARBA00022448"/>
    </source>
</evidence>
<keyword evidence="7 8" id="KW-0472">Membrane</keyword>
<gene>
    <name evidence="9" type="ORF">HK107_14765</name>
</gene>
<keyword evidence="4" id="KW-1003">Cell membrane</keyword>
<keyword evidence="6 8" id="KW-1133">Transmembrane helix</keyword>
<feature type="transmembrane region" description="Helical" evidence="8">
    <location>
        <begin position="342"/>
        <end position="360"/>
    </location>
</feature>
<proteinExistence type="inferred from homology"/>
<comment type="subcellular location">
    <subcellularLocation>
        <location evidence="1">Cell membrane</location>
        <topology evidence="1">Multi-pass membrane protein</topology>
    </subcellularLocation>
</comment>
<feature type="transmembrane region" description="Helical" evidence="8">
    <location>
        <begin position="87"/>
        <end position="108"/>
    </location>
</feature>
<comment type="similarity">
    <text evidence="2">Belongs to the BCCT transporter (TC 2.A.15) family.</text>
</comment>
<keyword evidence="5 8" id="KW-0812">Transmembrane</keyword>
<dbReference type="AlphaFoldDB" id="A0A7Y3RPZ6"/>
<reference evidence="9 10" key="1">
    <citation type="submission" date="2020-05" db="EMBL/GenBank/DDBJ databases">
        <title>Parvularcula mediterraneae sp. nov., isolated from polypropylene straw from shallow seawater of the seashore of Laganas in Zakynthos island, Greece.</title>
        <authorList>
            <person name="Szabo I."/>
            <person name="Al-Omari J."/>
            <person name="Rado J."/>
            <person name="Szerdahelyi G.S."/>
        </authorList>
    </citation>
    <scope>NUCLEOTIDE SEQUENCE [LARGE SCALE GENOMIC DNA]</scope>
    <source>
        <strain evidence="9 10">ZS-1/3</strain>
    </source>
</reference>
<evidence type="ECO:0000256" key="6">
    <source>
        <dbReference type="ARBA" id="ARBA00022989"/>
    </source>
</evidence>
<dbReference type="GO" id="GO:0022857">
    <property type="term" value="F:transmembrane transporter activity"/>
    <property type="evidence" value="ECO:0007669"/>
    <property type="project" value="InterPro"/>
</dbReference>